<dbReference type="Proteomes" id="UP000789901">
    <property type="component" value="Unassembled WGS sequence"/>
</dbReference>
<dbReference type="EMBL" id="CAJVQB010096869">
    <property type="protein sequence ID" value="CAG8849558.1"/>
    <property type="molecule type" value="Genomic_DNA"/>
</dbReference>
<evidence type="ECO:0000313" key="1">
    <source>
        <dbReference type="EMBL" id="CAG8849558.1"/>
    </source>
</evidence>
<evidence type="ECO:0000313" key="2">
    <source>
        <dbReference type="Proteomes" id="UP000789901"/>
    </source>
</evidence>
<name>A0ABN7X782_GIGMA</name>
<keyword evidence="2" id="KW-1185">Reference proteome</keyword>
<sequence>KVIGIDIFPIQSTQIKPKNFEFSKANAQEGLPFDDNTFDFLCKPSKVIDGRPVTQRLWNRGMYYAT</sequence>
<comment type="caution">
    <text evidence="1">The sequence shown here is derived from an EMBL/GenBank/DDBJ whole genome shotgun (WGS) entry which is preliminary data.</text>
</comment>
<protein>
    <submittedName>
        <fullName evidence="1">22390_t:CDS:1</fullName>
    </submittedName>
</protein>
<reference evidence="1 2" key="1">
    <citation type="submission" date="2021-06" db="EMBL/GenBank/DDBJ databases">
        <authorList>
            <person name="Kallberg Y."/>
            <person name="Tangrot J."/>
            <person name="Rosling A."/>
        </authorList>
    </citation>
    <scope>NUCLEOTIDE SEQUENCE [LARGE SCALE GENOMIC DNA]</scope>
    <source>
        <strain evidence="1 2">120-4 pot B 10/14</strain>
    </source>
</reference>
<gene>
    <name evidence="1" type="ORF">GMARGA_LOCUS39778</name>
</gene>
<accession>A0ABN7X782</accession>
<dbReference type="SUPFAM" id="SSF53335">
    <property type="entry name" value="S-adenosyl-L-methionine-dependent methyltransferases"/>
    <property type="match status" value="1"/>
</dbReference>
<dbReference type="InterPro" id="IPR029063">
    <property type="entry name" value="SAM-dependent_MTases_sf"/>
</dbReference>
<organism evidence="1 2">
    <name type="scientific">Gigaspora margarita</name>
    <dbReference type="NCBI Taxonomy" id="4874"/>
    <lineage>
        <taxon>Eukaryota</taxon>
        <taxon>Fungi</taxon>
        <taxon>Fungi incertae sedis</taxon>
        <taxon>Mucoromycota</taxon>
        <taxon>Glomeromycotina</taxon>
        <taxon>Glomeromycetes</taxon>
        <taxon>Diversisporales</taxon>
        <taxon>Gigasporaceae</taxon>
        <taxon>Gigaspora</taxon>
    </lineage>
</organism>
<proteinExistence type="predicted"/>
<feature type="non-terminal residue" evidence="1">
    <location>
        <position position="1"/>
    </location>
</feature>